<proteinExistence type="predicted"/>
<dbReference type="Pfam" id="PF01551">
    <property type="entry name" value="Peptidase_M23"/>
    <property type="match status" value="1"/>
</dbReference>
<protein>
    <submittedName>
        <fullName evidence="3">Murein DD-endopeptidase MepM/ murein hydrolase activator NlpD</fullName>
    </submittedName>
</protein>
<organism evidence="3 4">
    <name type="scientific">Desmospora profundinema</name>
    <dbReference type="NCBI Taxonomy" id="1571184"/>
    <lineage>
        <taxon>Bacteria</taxon>
        <taxon>Bacillati</taxon>
        <taxon>Bacillota</taxon>
        <taxon>Bacilli</taxon>
        <taxon>Bacillales</taxon>
        <taxon>Thermoactinomycetaceae</taxon>
        <taxon>Desmospora</taxon>
    </lineage>
</organism>
<comment type="caution">
    <text evidence="3">The sequence shown here is derived from an EMBL/GenBank/DDBJ whole genome shotgun (WGS) entry which is preliminary data.</text>
</comment>
<sequence>MLRWMFRLLLLGAAGLAIYWVYDMSQGTEIPDMNVPGDLAAAYAEAEAEVGVPWPYLAAWHENGDGYESLDRRQILASAEEMRKAAGKGRLTDRDAERALHSLIPEADAEQVIALARSYRWAASPLAESYLFPFDADQNVDYGDTWGDSRTYGGSRPHEGTDLFAAKGTPIRSVSDGRIVSKGWNELGGWRLTIMDDEYPQISFYYAHLERYAEEIQTGTKVKKGQIIGYVGDSGYGPEGTTGQFAPHLHFGVYVRESTWSPMREAINPYAFLRAWEAAQADGKEG</sequence>
<keyword evidence="1" id="KW-0732">Signal</keyword>
<reference evidence="3 4" key="1">
    <citation type="submission" date="2023-07" db="EMBL/GenBank/DDBJ databases">
        <title>Genomic Encyclopedia of Type Strains, Phase IV (KMG-IV): sequencing the most valuable type-strain genomes for metagenomic binning, comparative biology and taxonomic classification.</title>
        <authorList>
            <person name="Goeker M."/>
        </authorList>
    </citation>
    <scope>NUCLEOTIDE SEQUENCE [LARGE SCALE GENOMIC DNA]</scope>
    <source>
        <strain evidence="3 4">DSM 45903</strain>
    </source>
</reference>
<keyword evidence="4" id="KW-1185">Reference proteome</keyword>
<gene>
    <name evidence="3" type="ORF">JOE21_003578</name>
</gene>
<dbReference type="PANTHER" id="PTHR21666:SF289">
    <property type="entry name" value="L-ALA--D-GLU ENDOPEPTIDASE"/>
    <property type="match status" value="1"/>
</dbReference>
<evidence type="ECO:0000313" key="4">
    <source>
        <dbReference type="Proteomes" id="UP001185012"/>
    </source>
</evidence>
<dbReference type="Gene3D" id="2.70.70.10">
    <property type="entry name" value="Glucose Permease (Domain IIA)"/>
    <property type="match status" value="1"/>
</dbReference>
<dbReference type="InterPro" id="IPR011055">
    <property type="entry name" value="Dup_hybrid_motif"/>
</dbReference>
<dbReference type="PANTHER" id="PTHR21666">
    <property type="entry name" value="PEPTIDASE-RELATED"/>
    <property type="match status" value="1"/>
</dbReference>
<dbReference type="CDD" id="cd12797">
    <property type="entry name" value="M23_peptidase"/>
    <property type="match status" value="1"/>
</dbReference>
<accession>A0ABU1IRX9</accession>
<dbReference type="RefSeq" id="WP_309868636.1">
    <property type="nucleotide sequence ID" value="NZ_JAVDQG010000010.1"/>
</dbReference>
<dbReference type="SUPFAM" id="SSF51261">
    <property type="entry name" value="Duplicated hybrid motif"/>
    <property type="match status" value="1"/>
</dbReference>
<evidence type="ECO:0000259" key="2">
    <source>
        <dbReference type="Pfam" id="PF01551"/>
    </source>
</evidence>
<keyword evidence="3" id="KW-0378">Hydrolase</keyword>
<dbReference type="EMBL" id="JAVDQG010000010">
    <property type="protein sequence ID" value="MDR6227555.1"/>
    <property type="molecule type" value="Genomic_DNA"/>
</dbReference>
<evidence type="ECO:0000313" key="3">
    <source>
        <dbReference type="EMBL" id="MDR6227555.1"/>
    </source>
</evidence>
<dbReference type="InterPro" id="IPR016047">
    <property type="entry name" value="M23ase_b-sheet_dom"/>
</dbReference>
<feature type="domain" description="M23ase beta-sheet core" evidence="2">
    <location>
        <begin position="157"/>
        <end position="259"/>
    </location>
</feature>
<dbReference type="GO" id="GO:0016787">
    <property type="term" value="F:hydrolase activity"/>
    <property type="evidence" value="ECO:0007669"/>
    <property type="project" value="UniProtKB-KW"/>
</dbReference>
<dbReference type="InterPro" id="IPR050570">
    <property type="entry name" value="Cell_wall_metabolism_enzyme"/>
</dbReference>
<dbReference type="Proteomes" id="UP001185012">
    <property type="component" value="Unassembled WGS sequence"/>
</dbReference>
<evidence type="ECO:0000256" key="1">
    <source>
        <dbReference type="ARBA" id="ARBA00022729"/>
    </source>
</evidence>
<name>A0ABU1IRX9_9BACL</name>